<reference evidence="4" key="1">
    <citation type="submission" date="2022-01" db="EMBL/GenBank/DDBJ databases">
        <authorList>
            <person name="King R."/>
        </authorList>
    </citation>
    <scope>NUCLEOTIDE SEQUENCE</scope>
</reference>
<dbReference type="Gene3D" id="3.40.50.1460">
    <property type="match status" value="1"/>
</dbReference>
<name>A0A9P0D0S0_9CUCU</name>
<gene>
    <name evidence="4" type="ORF">PSYICH_LOCUS9260</name>
</gene>
<dbReference type="InterPro" id="IPR011600">
    <property type="entry name" value="Pept_C14_caspase"/>
</dbReference>
<dbReference type="GO" id="GO:0004197">
    <property type="term" value="F:cysteine-type endopeptidase activity"/>
    <property type="evidence" value="ECO:0007669"/>
    <property type="project" value="InterPro"/>
</dbReference>
<dbReference type="Proteomes" id="UP001153636">
    <property type="component" value="Chromosome 3"/>
</dbReference>
<dbReference type="Pfam" id="PF00656">
    <property type="entry name" value="Peptidase_C14"/>
    <property type="match status" value="1"/>
</dbReference>
<keyword evidence="5" id="KW-1185">Reference proteome</keyword>
<accession>A0A9P0D0S0</accession>
<dbReference type="EMBL" id="OV651815">
    <property type="protein sequence ID" value="CAH1108429.1"/>
    <property type="molecule type" value="Genomic_DNA"/>
</dbReference>
<feature type="compositionally biased region" description="Basic and acidic residues" evidence="2">
    <location>
        <begin position="334"/>
        <end position="343"/>
    </location>
</feature>
<evidence type="ECO:0000313" key="4">
    <source>
        <dbReference type="EMBL" id="CAH1108429.1"/>
    </source>
</evidence>
<dbReference type="PROSITE" id="PS50208">
    <property type="entry name" value="CASPASE_P20"/>
    <property type="match status" value="1"/>
</dbReference>
<protein>
    <recommendedName>
        <fullName evidence="3">Caspase family p20 domain-containing protein</fullName>
    </recommendedName>
</protein>
<dbReference type="InterPro" id="IPR029030">
    <property type="entry name" value="Caspase-like_dom_sf"/>
</dbReference>
<sequence>MSSNPKRASYFEEELITVKPSTELIPDEYEHFQETQYKIVLHTFVANDEYCMNLEQEFLKTLEYIEFETGSTNRHNLETDNFPKIMNEIAKGPNTNDAGLILFFAGFTKPTSPGQLEIFDGVKQDTINIQQIWSKFDSYNCPGLKNKPKIFIFALSTPETPIQRDGKKHFKTAYDTPAEADILVIYNNPISGSGNFLQNFCENIRLFGKTENIITLASCTPSTSTLIISTLTRNFYFTVSNLRGHHHIIDKHNDEIKAHIKEIKETFEQKTIKETFEQKTVKKEKRNFLDRILGSKPSSSTNPSLRENIEPSRTRHVSLTEYDGGRPNLRRKSEKSEKPRWRP</sequence>
<dbReference type="OrthoDB" id="6097640at2759"/>
<feature type="domain" description="Caspase family p20" evidence="3">
    <location>
        <begin position="74"/>
        <end position="153"/>
    </location>
</feature>
<dbReference type="AlphaFoldDB" id="A0A9P0D0S0"/>
<dbReference type="GO" id="GO:0006508">
    <property type="term" value="P:proteolysis"/>
    <property type="evidence" value="ECO:0007669"/>
    <property type="project" value="InterPro"/>
</dbReference>
<dbReference type="SUPFAM" id="SSF52129">
    <property type="entry name" value="Caspase-like"/>
    <property type="match status" value="1"/>
</dbReference>
<evidence type="ECO:0000256" key="1">
    <source>
        <dbReference type="ARBA" id="ARBA00010134"/>
    </source>
</evidence>
<feature type="region of interest" description="Disordered" evidence="2">
    <location>
        <begin position="292"/>
        <end position="343"/>
    </location>
</feature>
<organism evidence="4 5">
    <name type="scientific">Psylliodes chrysocephalus</name>
    <dbReference type="NCBI Taxonomy" id="3402493"/>
    <lineage>
        <taxon>Eukaryota</taxon>
        <taxon>Metazoa</taxon>
        <taxon>Ecdysozoa</taxon>
        <taxon>Arthropoda</taxon>
        <taxon>Hexapoda</taxon>
        <taxon>Insecta</taxon>
        <taxon>Pterygota</taxon>
        <taxon>Neoptera</taxon>
        <taxon>Endopterygota</taxon>
        <taxon>Coleoptera</taxon>
        <taxon>Polyphaga</taxon>
        <taxon>Cucujiformia</taxon>
        <taxon>Chrysomeloidea</taxon>
        <taxon>Chrysomelidae</taxon>
        <taxon>Galerucinae</taxon>
        <taxon>Alticini</taxon>
        <taxon>Psylliodes</taxon>
    </lineage>
</organism>
<evidence type="ECO:0000313" key="5">
    <source>
        <dbReference type="Proteomes" id="UP001153636"/>
    </source>
</evidence>
<comment type="similarity">
    <text evidence="1">Belongs to the peptidase C14A family.</text>
</comment>
<dbReference type="SMART" id="SM00115">
    <property type="entry name" value="CASc"/>
    <property type="match status" value="1"/>
</dbReference>
<proteinExistence type="inferred from homology"/>
<feature type="compositionally biased region" description="Polar residues" evidence="2">
    <location>
        <begin position="296"/>
        <end position="305"/>
    </location>
</feature>
<dbReference type="InterPro" id="IPR015917">
    <property type="entry name" value="Pept_C14A"/>
</dbReference>
<evidence type="ECO:0000259" key="3">
    <source>
        <dbReference type="PROSITE" id="PS50208"/>
    </source>
</evidence>
<dbReference type="InterPro" id="IPR001309">
    <property type="entry name" value="Pept_C14_p20"/>
</dbReference>
<evidence type="ECO:0000256" key="2">
    <source>
        <dbReference type="SAM" id="MobiDB-lite"/>
    </source>
</evidence>